<dbReference type="RefSeq" id="WP_376893989.1">
    <property type="nucleotide sequence ID" value="NZ_JBHULS010000004.1"/>
</dbReference>
<keyword evidence="1 2" id="KW-0732">Signal</keyword>
<dbReference type="SUPFAM" id="SSF69318">
    <property type="entry name" value="Integrin alpha N-terminal domain"/>
    <property type="match status" value="1"/>
</dbReference>
<proteinExistence type="predicted"/>
<dbReference type="Gene3D" id="2.130.10.130">
    <property type="entry name" value="Integrin alpha, N-terminal"/>
    <property type="match status" value="2"/>
</dbReference>
<comment type="caution">
    <text evidence="5">The sequence shown here is derived from an EMBL/GenBank/DDBJ whole genome shotgun (WGS) entry which is preliminary data.</text>
</comment>
<accession>A0ABW5KT65</accession>
<gene>
    <name evidence="5" type="ORF">ACFSQP_09975</name>
</gene>
<name>A0ABW5KT65_9FLAO</name>
<reference evidence="6" key="1">
    <citation type="journal article" date="2019" name="Int. J. Syst. Evol. Microbiol.">
        <title>The Global Catalogue of Microorganisms (GCM) 10K type strain sequencing project: providing services to taxonomists for standard genome sequencing and annotation.</title>
        <authorList>
            <consortium name="The Broad Institute Genomics Platform"/>
            <consortium name="The Broad Institute Genome Sequencing Center for Infectious Disease"/>
            <person name="Wu L."/>
            <person name="Ma J."/>
        </authorList>
    </citation>
    <scope>NUCLEOTIDE SEQUENCE [LARGE SCALE GENOMIC DNA]</scope>
    <source>
        <strain evidence="6">KCTC 42587</strain>
    </source>
</reference>
<dbReference type="InterPro" id="IPR027039">
    <property type="entry name" value="Crtac1"/>
</dbReference>
<dbReference type="Pfam" id="PF07593">
    <property type="entry name" value="UnbV_ASPIC"/>
    <property type="match status" value="1"/>
</dbReference>
<dbReference type="EMBL" id="JBHULS010000004">
    <property type="protein sequence ID" value="MFD2552142.1"/>
    <property type="molecule type" value="Genomic_DNA"/>
</dbReference>
<dbReference type="NCBIfam" id="TIGR04183">
    <property type="entry name" value="Por_Secre_tail"/>
    <property type="match status" value="1"/>
</dbReference>
<feature type="domain" description="Secretion system C-terminal sorting" evidence="4">
    <location>
        <begin position="504"/>
        <end position="564"/>
    </location>
</feature>
<dbReference type="Proteomes" id="UP001597472">
    <property type="component" value="Unassembled WGS sequence"/>
</dbReference>
<evidence type="ECO:0000313" key="5">
    <source>
        <dbReference type="EMBL" id="MFD2552142.1"/>
    </source>
</evidence>
<feature type="domain" description="ASPIC/UnbV" evidence="3">
    <location>
        <begin position="416"/>
        <end position="482"/>
    </location>
</feature>
<dbReference type="PANTHER" id="PTHR16026">
    <property type="entry name" value="CARTILAGE ACIDIC PROTEIN 1"/>
    <property type="match status" value="1"/>
</dbReference>
<dbReference type="Pfam" id="PF18962">
    <property type="entry name" value="Por_Secre_tail"/>
    <property type="match status" value="1"/>
</dbReference>
<evidence type="ECO:0000259" key="4">
    <source>
        <dbReference type="Pfam" id="PF18962"/>
    </source>
</evidence>
<feature type="signal peptide" evidence="2">
    <location>
        <begin position="1"/>
        <end position="18"/>
    </location>
</feature>
<keyword evidence="6" id="KW-1185">Reference proteome</keyword>
<evidence type="ECO:0000256" key="1">
    <source>
        <dbReference type="ARBA" id="ARBA00022729"/>
    </source>
</evidence>
<dbReference type="Pfam" id="PF13517">
    <property type="entry name" value="FG-GAP_3"/>
    <property type="match status" value="3"/>
</dbReference>
<organism evidence="5 6">
    <name type="scientific">Bizionia sediminis</name>
    <dbReference type="NCBI Taxonomy" id="1737064"/>
    <lineage>
        <taxon>Bacteria</taxon>
        <taxon>Pseudomonadati</taxon>
        <taxon>Bacteroidota</taxon>
        <taxon>Flavobacteriia</taxon>
        <taxon>Flavobacteriales</taxon>
        <taxon>Flavobacteriaceae</taxon>
        <taxon>Bizionia</taxon>
    </lineage>
</organism>
<evidence type="ECO:0000313" key="6">
    <source>
        <dbReference type="Proteomes" id="UP001597472"/>
    </source>
</evidence>
<evidence type="ECO:0000256" key="2">
    <source>
        <dbReference type="SAM" id="SignalP"/>
    </source>
</evidence>
<evidence type="ECO:0000259" key="3">
    <source>
        <dbReference type="Pfam" id="PF07593"/>
    </source>
</evidence>
<dbReference type="PANTHER" id="PTHR16026:SF0">
    <property type="entry name" value="CARTILAGE ACIDIC PROTEIN 1"/>
    <property type="match status" value="1"/>
</dbReference>
<protein>
    <submittedName>
        <fullName evidence="5">FG-GAP-like repeat-containing protein</fullName>
    </submittedName>
</protein>
<dbReference type="InterPro" id="IPR026444">
    <property type="entry name" value="Secre_tail"/>
</dbReference>
<feature type="chain" id="PRO_5046794259" evidence="2">
    <location>
        <begin position="19"/>
        <end position="573"/>
    </location>
</feature>
<sequence length="573" mass="63350">MKNHYFILGFILVSNVMAAQVVFSNQALNAGIIATAGDTYLGNGISFCDYNNDGWDDITIATQNNAPVLFFKNRNGTFEADALNIPANTYQHKQVIWVDIDNDGDKDLFVTANNGPNKLYENLGDLNFQDISTAAGFSSENLESYGASWGDYNNDGYLDLFLSNRSESNSQRNYFFRNNGNNTFTDVTEEAGFDLNSHMTFCAAFFDFNNDGWQDLYLSSDKYFNQNFLYQNNGDGTFTDVSVPSNTGIIIDAMSTTIGDFNNDGWFDLYITNTPADGNVLFRNNGDGTFTDLAVFSGTRLYSYAWGAVFLDADNDMDEDLYVSCEFDGSNPPYQSSAFFQNRGNNTFANNTQTAVSGDAAKSYANAVGDFNNDGLPDIAVSNINYENIYLWENQTTTSNNWLKVTLEGVESNRDGIGSRIEISVNGLKQYRYTISGEGYLSQNSSAEIFGLGNSSSIDYIRVTWLSGTVDYIENVAANQSIHIQEGSNTLNAPQTPNWKVSFYPNPVKNKLVLNAPTPITAVHVYTLLGQKVLETAAQNSQIAMDVSALNTGVYMVKVFSKTAINTFQIIKE</sequence>
<dbReference type="InterPro" id="IPR028994">
    <property type="entry name" value="Integrin_alpha_N"/>
</dbReference>
<dbReference type="InterPro" id="IPR011519">
    <property type="entry name" value="UnbV_ASPIC"/>
</dbReference>
<dbReference type="InterPro" id="IPR013517">
    <property type="entry name" value="FG-GAP"/>
</dbReference>